<feature type="compositionally biased region" description="Polar residues" evidence="1">
    <location>
        <begin position="20"/>
        <end position="31"/>
    </location>
</feature>
<keyword evidence="2" id="KW-0812">Transmembrane</keyword>
<feature type="transmembrane region" description="Helical" evidence="2">
    <location>
        <begin position="132"/>
        <end position="155"/>
    </location>
</feature>
<feature type="region of interest" description="Disordered" evidence="1">
    <location>
        <begin position="20"/>
        <end position="42"/>
    </location>
</feature>
<sequence length="195" mass="22093">MIVREAPLLDSRFQLPSSLQLSGNASANGSSPDAALPVGLADPGPAPFLQSRPLGHANPFRFQPQPDMDSKYFFSQEERDKWFGGPFMEDPRSPPWSPHRSRSPPEVDWRHQFYRHVAVEDVDDRFCTSTSVLISTLMGLLLAHVALLVSFVYFYRCKRRQWAKHANANDTPLANFGQEVLFRVQAAWEVALPLR</sequence>
<dbReference type="EMBL" id="OB664652">
    <property type="protein sequence ID" value="CAD7232431.1"/>
    <property type="molecule type" value="Genomic_DNA"/>
</dbReference>
<name>A0A7R8WP53_9CRUS</name>
<evidence type="ECO:0000256" key="2">
    <source>
        <dbReference type="SAM" id="Phobius"/>
    </source>
</evidence>
<reference evidence="3" key="1">
    <citation type="submission" date="2020-11" db="EMBL/GenBank/DDBJ databases">
        <authorList>
            <person name="Tran Van P."/>
        </authorList>
    </citation>
    <scope>NUCLEOTIDE SEQUENCE</scope>
</reference>
<dbReference type="AlphaFoldDB" id="A0A7R8WP53"/>
<evidence type="ECO:0000256" key="1">
    <source>
        <dbReference type="SAM" id="MobiDB-lite"/>
    </source>
</evidence>
<gene>
    <name evidence="3" type="ORF">CTOB1V02_LOCUS10267</name>
</gene>
<accession>A0A7R8WP53</accession>
<organism evidence="3">
    <name type="scientific">Cyprideis torosa</name>
    <dbReference type="NCBI Taxonomy" id="163714"/>
    <lineage>
        <taxon>Eukaryota</taxon>
        <taxon>Metazoa</taxon>
        <taxon>Ecdysozoa</taxon>
        <taxon>Arthropoda</taxon>
        <taxon>Crustacea</taxon>
        <taxon>Oligostraca</taxon>
        <taxon>Ostracoda</taxon>
        <taxon>Podocopa</taxon>
        <taxon>Podocopida</taxon>
        <taxon>Cytherocopina</taxon>
        <taxon>Cytheroidea</taxon>
        <taxon>Cytherideidae</taxon>
        <taxon>Cyprideis</taxon>
    </lineage>
</organism>
<protein>
    <submittedName>
        <fullName evidence="3">Uncharacterized protein</fullName>
    </submittedName>
</protein>
<keyword evidence="2" id="KW-1133">Transmembrane helix</keyword>
<evidence type="ECO:0000313" key="3">
    <source>
        <dbReference type="EMBL" id="CAD7232431.1"/>
    </source>
</evidence>
<proteinExistence type="predicted"/>
<keyword evidence="2" id="KW-0472">Membrane</keyword>